<name>A0ABQ9HPB1_9NEOP</name>
<proteinExistence type="predicted"/>
<accession>A0ABQ9HPB1</accession>
<comment type="caution">
    <text evidence="1">The sequence shown here is derived from an EMBL/GenBank/DDBJ whole genome shotgun (WGS) entry which is preliminary data.</text>
</comment>
<keyword evidence="2" id="KW-1185">Reference proteome</keyword>
<evidence type="ECO:0000313" key="1">
    <source>
        <dbReference type="EMBL" id="KAJ8886015.1"/>
    </source>
</evidence>
<protein>
    <submittedName>
        <fullName evidence="1">Uncharacterized protein</fullName>
    </submittedName>
</protein>
<evidence type="ECO:0000313" key="2">
    <source>
        <dbReference type="Proteomes" id="UP001159363"/>
    </source>
</evidence>
<reference evidence="1 2" key="1">
    <citation type="submission" date="2023-02" db="EMBL/GenBank/DDBJ databases">
        <title>LHISI_Scaffold_Assembly.</title>
        <authorList>
            <person name="Stuart O.P."/>
            <person name="Cleave R."/>
            <person name="Magrath M.J.L."/>
            <person name="Mikheyev A.S."/>
        </authorList>
    </citation>
    <scope>NUCLEOTIDE SEQUENCE [LARGE SCALE GENOMIC DNA]</scope>
    <source>
        <strain evidence="1">Daus_M_001</strain>
        <tissue evidence="1">Leg muscle</tissue>
    </source>
</reference>
<sequence length="109" mass="12976">MRETIRRKWPPLWRSGDLLLHHDKTSPHTDFWKKTTRKRLLVPSIHQICHPLPRLLFVPNNEKKLEMDAFLGHRRDETKIAGGTDQNYIGRVLKQFPTMTKMLGQVYYV</sequence>
<dbReference type="Proteomes" id="UP001159363">
    <property type="component" value="Chromosome X"/>
</dbReference>
<dbReference type="EMBL" id="JARBHB010000004">
    <property type="protein sequence ID" value="KAJ8886015.1"/>
    <property type="molecule type" value="Genomic_DNA"/>
</dbReference>
<gene>
    <name evidence="1" type="ORF">PR048_012221</name>
</gene>
<organism evidence="1 2">
    <name type="scientific">Dryococelus australis</name>
    <dbReference type="NCBI Taxonomy" id="614101"/>
    <lineage>
        <taxon>Eukaryota</taxon>
        <taxon>Metazoa</taxon>
        <taxon>Ecdysozoa</taxon>
        <taxon>Arthropoda</taxon>
        <taxon>Hexapoda</taxon>
        <taxon>Insecta</taxon>
        <taxon>Pterygota</taxon>
        <taxon>Neoptera</taxon>
        <taxon>Polyneoptera</taxon>
        <taxon>Phasmatodea</taxon>
        <taxon>Verophasmatodea</taxon>
        <taxon>Anareolatae</taxon>
        <taxon>Phasmatidae</taxon>
        <taxon>Eurycanthinae</taxon>
        <taxon>Dryococelus</taxon>
    </lineage>
</organism>